<dbReference type="Gene3D" id="2.160.20.20">
    <property type="match status" value="1"/>
</dbReference>
<dbReference type="InterPro" id="IPR012332">
    <property type="entry name" value="Autotransporter_pectin_lyase_C"/>
</dbReference>
<dbReference type="NCBIfam" id="TIGR01414">
    <property type="entry name" value="autotrans_barl"/>
    <property type="match status" value="1"/>
</dbReference>
<dbReference type="InterPro" id="IPR006315">
    <property type="entry name" value="OM_autotransptr_brl_dom"/>
</dbReference>
<dbReference type="RefSeq" id="WP_004860433.1">
    <property type="nucleotide sequence ID" value="NZ_JH725052.1"/>
</dbReference>
<name>A0A9P2RZ26_BARTA</name>
<dbReference type="AlphaFoldDB" id="A0A9P2RZ26"/>
<keyword evidence="4" id="KW-1185">Reference proteome</keyword>
<dbReference type="InterPro" id="IPR036709">
    <property type="entry name" value="Autotransporte_beta_dom_sf"/>
</dbReference>
<dbReference type="InterPro" id="IPR011050">
    <property type="entry name" value="Pectin_lyase_fold/virulence"/>
</dbReference>
<dbReference type="SUPFAM" id="SSF51126">
    <property type="entry name" value="Pectin lyase-like"/>
    <property type="match status" value="2"/>
</dbReference>
<evidence type="ECO:0000313" key="3">
    <source>
        <dbReference type="EMBL" id="EJF93458.1"/>
    </source>
</evidence>
<sequence>MYKKYPLSCTIATIMMLSSVPFSAYAAELLANAGEDITGTTGATYEKIKATSTGIIHGKSLKVIGPLTHWQTPSIAANGEQIIDENGNPVMIDHTAVRGTGVEAIGPSSQIYLEDTNIQRVTIGLDIKDNSKIRITNGTIDAGQNSDREIAGIKVDNQSTVELNNVSIEVTNGLGGQIKDGSILNMTGGSVKSFKSGISFADSMGEDNELKDVKINAKENGIMTDASAVTLKNINVENVQKGLYADNGSQITVSAGLFQGKNLGIYAGNGSNIILKDGVTVLSTQNGIQAEKQKSKITMTGGTLSTTGSQSAAYAKSSGQIDLIDVVVNAEGNGLLVDDQEAKITMTGGTLTTTGSKLAVHAKSNGQINLKDVVVNASSDGLLADDQEAKITMVGGTLTTTGSKLAVHAKSNGQINLKDVVVNASSDGLLADDQEAKITMVRGTLTTTGSKPAVHAKSNGQINLTDVVVNASSDGLKMQGDQSKIILKNSKVFADLLLITAVDTKSPGISYVTADNSTLEGGARILVNESDKVDQTSLSLINGTKWLLKISTQEKDNAGNLLDISKRSLSEVSVLNLNNSSITFDSPMEGHYQTLHIGSGKPDTTAVYNATENAKIYLNTEWSDGITIGNQKTDRLLIHGDVSGTTTVYFQNRLEKEAVTADDSDPLNTRGISLIQVSGEANENSFKLENSYIAIKGLPYKYILTAYGPKANYGLANANQNLLGSSDNFWDFRLQNAFLDPDSKVKAVLPQVANYFVMPNALFYTGLTDMVKQNALLSSMRTYALGKNKEKKTGFFLYTYGNTGTLSSESSPRKYGYSGADIRYAALQGGIALPALKGKNITTHLGLVGTYGQISFTPKDMQDAGKSTLDKWSLTAYGSIQHDNGFYIDTLLSYGIIKGDITNAIIGKTAEFKNAKMLSISTTVGKQFATGMESLTFEPQIQLAYQHLTFDTLSDADGFKVDMNNPHQYLIRVGGHLTKTVVTTQKGRFISFYGKVNAIKTFGDDKAIHIDKNYQLDTMGTAIEGGLGINAQLSQNISLYGDVNYQQKLQKTGISGANFSGGIRYQF</sequence>
<dbReference type="SMART" id="SM00869">
    <property type="entry name" value="Autotransporter"/>
    <property type="match status" value="1"/>
</dbReference>
<feature type="signal peptide" evidence="1">
    <location>
        <begin position="1"/>
        <end position="26"/>
    </location>
</feature>
<dbReference type="Gene3D" id="2.40.128.130">
    <property type="entry name" value="Autotransporter beta-domain"/>
    <property type="match status" value="1"/>
</dbReference>
<dbReference type="SUPFAM" id="SSF103515">
    <property type="entry name" value="Autotransporter"/>
    <property type="match status" value="1"/>
</dbReference>
<feature type="chain" id="PRO_5040118238" evidence="1">
    <location>
        <begin position="27"/>
        <end position="1067"/>
    </location>
</feature>
<organism evidence="3 4">
    <name type="scientific">Bartonella taylorii 8TBB</name>
    <dbReference type="NCBI Taxonomy" id="1094560"/>
    <lineage>
        <taxon>Bacteria</taxon>
        <taxon>Pseudomonadati</taxon>
        <taxon>Pseudomonadota</taxon>
        <taxon>Alphaproteobacteria</taxon>
        <taxon>Hyphomicrobiales</taxon>
        <taxon>Bartonellaceae</taxon>
        <taxon>Bartonella</taxon>
    </lineage>
</organism>
<evidence type="ECO:0000256" key="1">
    <source>
        <dbReference type="SAM" id="SignalP"/>
    </source>
</evidence>
<dbReference type="InterPro" id="IPR043990">
    <property type="entry name" value="AC_1"/>
</dbReference>
<dbReference type="Pfam" id="PF03797">
    <property type="entry name" value="Autotransporter"/>
    <property type="match status" value="1"/>
</dbReference>
<dbReference type="EMBL" id="AIMD01000041">
    <property type="protein sequence ID" value="EJF93458.1"/>
    <property type="molecule type" value="Genomic_DNA"/>
</dbReference>
<dbReference type="Proteomes" id="UP000002648">
    <property type="component" value="Unassembled WGS sequence"/>
</dbReference>
<gene>
    <name evidence="3" type="ORF">ME9_01305</name>
</gene>
<dbReference type="GO" id="GO:0019867">
    <property type="term" value="C:outer membrane"/>
    <property type="evidence" value="ECO:0007669"/>
    <property type="project" value="InterPro"/>
</dbReference>
<dbReference type="PROSITE" id="PS51208">
    <property type="entry name" value="AUTOTRANSPORTER"/>
    <property type="match status" value="1"/>
</dbReference>
<dbReference type="OrthoDB" id="7922675at2"/>
<proteinExistence type="predicted"/>
<reference evidence="3 4" key="1">
    <citation type="submission" date="2012-03" db="EMBL/GenBank/DDBJ databases">
        <title>The Genome Sequence of Bartonella taylorii 8TBB.</title>
        <authorList>
            <consortium name="The Broad Institute Genome Sequencing Platform"/>
            <consortium name="The Broad Institute Genome Sequencing Center for Infectious Disease"/>
            <person name="Feldgarden M."/>
            <person name="Kirby J."/>
            <person name="Kosoy M."/>
            <person name="Birtles R."/>
            <person name="Probert W.S."/>
            <person name="Chiaraviglio L."/>
            <person name="Young S.K."/>
            <person name="Zeng Q."/>
            <person name="Gargeya S."/>
            <person name="Fitzgerald M."/>
            <person name="Haas B."/>
            <person name="Abouelleil A."/>
            <person name="Alvarado L."/>
            <person name="Arachchi H.M."/>
            <person name="Berlin A."/>
            <person name="Chapman S.B."/>
            <person name="Gearin G."/>
            <person name="Goldberg J."/>
            <person name="Griggs A."/>
            <person name="Gujja S."/>
            <person name="Hansen M."/>
            <person name="Heiman D."/>
            <person name="Howarth C."/>
            <person name="Larimer J."/>
            <person name="Lui A."/>
            <person name="MacDonald P.J.P."/>
            <person name="McCowen C."/>
            <person name="Montmayeur A."/>
            <person name="Murphy C."/>
            <person name="Neiman D."/>
            <person name="Pearson M."/>
            <person name="Priest M."/>
            <person name="Roberts A."/>
            <person name="Saif S."/>
            <person name="Shea T."/>
            <person name="Sisk P."/>
            <person name="Stolte C."/>
            <person name="Sykes S."/>
            <person name="Wortman J."/>
            <person name="Nusbaum C."/>
            <person name="Birren B."/>
        </authorList>
    </citation>
    <scope>NUCLEOTIDE SEQUENCE [LARGE SCALE GENOMIC DNA]</scope>
    <source>
        <strain evidence="3 4">8TBB</strain>
    </source>
</reference>
<evidence type="ECO:0000259" key="2">
    <source>
        <dbReference type="PROSITE" id="PS51208"/>
    </source>
</evidence>
<keyword evidence="1" id="KW-0732">Signal</keyword>
<evidence type="ECO:0000313" key="4">
    <source>
        <dbReference type="Proteomes" id="UP000002648"/>
    </source>
</evidence>
<accession>A0A9P2RZ26</accession>
<dbReference type="InterPro" id="IPR005546">
    <property type="entry name" value="Autotransporte_beta"/>
</dbReference>
<protein>
    <submittedName>
        <fullName evidence="3">Outer membrane autotransporter barrel domain-containing protein</fullName>
    </submittedName>
</protein>
<feature type="domain" description="Autotransporter" evidence="2">
    <location>
        <begin position="788"/>
        <end position="1067"/>
    </location>
</feature>
<comment type="caution">
    <text evidence="3">The sequence shown here is derived from an EMBL/GenBank/DDBJ whole genome shotgun (WGS) entry which is preliminary data.</text>
</comment>
<dbReference type="Pfam" id="PF18883">
    <property type="entry name" value="AC_1"/>
    <property type="match status" value="1"/>
</dbReference>